<gene>
    <name evidence="1" type="ORF">THF1A12_50194</name>
</gene>
<evidence type="ECO:0000313" key="2">
    <source>
        <dbReference type="Proteomes" id="UP001295462"/>
    </source>
</evidence>
<proteinExistence type="predicted"/>
<comment type="caution">
    <text evidence="1">The sequence shown here is derived from an EMBL/GenBank/DDBJ whole genome shotgun (WGS) entry which is preliminary data.</text>
</comment>
<name>A0AAU9QUP9_9VIBR</name>
<reference evidence="1" key="1">
    <citation type="submission" date="2022-01" db="EMBL/GenBank/DDBJ databases">
        <authorList>
            <person name="Lagorce A."/>
        </authorList>
    </citation>
    <scope>NUCLEOTIDE SEQUENCE</scope>
    <source>
        <strain evidence="1">Th15_F1_A12</strain>
    </source>
</reference>
<protein>
    <submittedName>
        <fullName evidence="1">Uncharacterized protein</fullName>
    </submittedName>
</protein>
<sequence>MSTFAFIKRILRMRFVKVTLALIIRYVRDILVIQNHSLTL</sequence>
<dbReference type="EMBL" id="CAKMUD010000105">
    <property type="protein sequence ID" value="CAH1601741.1"/>
    <property type="molecule type" value="Genomic_DNA"/>
</dbReference>
<dbReference type="Proteomes" id="UP001295462">
    <property type="component" value="Unassembled WGS sequence"/>
</dbReference>
<dbReference type="AlphaFoldDB" id="A0AAU9QUP9"/>
<accession>A0AAU9QUP9</accession>
<organism evidence="1 2">
    <name type="scientific">Vibrio jasicida</name>
    <dbReference type="NCBI Taxonomy" id="766224"/>
    <lineage>
        <taxon>Bacteria</taxon>
        <taxon>Pseudomonadati</taxon>
        <taxon>Pseudomonadota</taxon>
        <taxon>Gammaproteobacteria</taxon>
        <taxon>Vibrionales</taxon>
        <taxon>Vibrionaceae</taxon>
        <taxon>Vibrio</taxon>
    </lineage>
</organism>
<evidence type="ECO:0000313" key="1">
    <source>
        <dbReference type="EMBL" id="CAH1601741.1"/>
    </source>
</evidence>